<feature type="transmembrane region" description="Helical" evidence="6">
    <location>
        <begin position="247"/>
        <end position="267"/>
    </location>
</feature>
<reference evidence="8 9" key="1">
    <citation type="submission" date="2019-07" db="EMBL/GenBank/DDBJ databases">
        <title>Caenimonas sedimenti sp. nov., isolated from activated sludge.</title>
        <authorList>
            <person name="Xu J."/>
        </authorList>
    </citation>
    <scope>NUCLEOTIDE SEQUENCE [LARGE SCALE GENOMIC DNA]</scope>
    <source>
        <strain evidence="8 9">HX-9-20</strain>
    </source>
</reference>
<gene>
    <name evidence="8" type="ORF">FN976_16730</name>
</gene>
<keyword evidence="3 6" id="KW-0812">Transmembrane</keyword>
<dbReference type="SUPFAM" id="SSF103481">
    <property type="entry name" value="Multidrug resistance efflux transporter EmrE"/>
    <property type="match status" value="2"/>
</dbReference>
<dbReference type="PANTHER" id="PTHR32322:SF18">
    <property type="entry name" value="S-ADENOSYLMETHIONINE_S-ADENOSYLHOMOCYSTEINE TRANSPORTER"/>
    <property type="match status" value="1"/>
</dbReference>
<dbReference type="PANTHER" id="PTHR32322">
    <property type="entry name" value="INNER MEMBRANE TRANSPORTER"/>
    <property type="match status" value="1"/>
</dbReference>
<evidence type="ECO:0000256" key="1">
    <source>
        <dbReference type="ARBA" id="ARBA00004651"/>
    </source>
</evidence>
<evidence type="ECO:0000256" key="3">
    <source>
        <dbReference type="ARBA" id="ARBA00022692"/>
    </source>
</evidence>
<feature type="transmembrane region" description="Helical" evidence="6">
    <location>
        <begin position="12"/>
        <end position="33"/>
    </location>
</feature>
<dbReference type="AlphaFoldDB" id="A0A562ZN27"/>
<dbReference type="OrthoDB" id="5298131at2"/>
<comment type="caution">
    <text evidence="8">The sequence shown here is derived from an EMBL/GenBank/DDBJ whole genome shotgun (WGS) entry which is preliminary data.</text>
</comment>
<organism evidence="8 9">
    <name type="scientific">Caenimonas sedimenti</name>
    <dbReference type="NCBI Taxonomy" id="2596921"/>
    <lineage>
        <taxon>Bacteria</taxon>
        <taxon>Pseudomonadati</taxon>
        <taxon>Pseudomonadota</taxon>
        <taxon>Betaproteobacteria</taxon>
        <taxon>Burkholderiales</taxon>
        <taxon>Comamonadaceae</taxon>
        <taxon>Caenimonas</taxon>
    </lineage>
</organism>
<evidence type="ECO:0000256" key="2">
    <source>
        <dbReference type="ARBA" id="ARBA00022475"/>
    </source>
</evidence>
<proteinExistence type="predicted"/>
<feature type="transmembrane region" description="Helical" evidence="6">
    <location>
        <begin position="127"/>
        <end position="147"/>
    </location>
</feature>
<name>A0A562ZN27_9BURK</name>
<protein>
    <submittedName>
        <fullName evidence="8">EamA family transporter</fullName>
    </submittedName>
</protein>
<feature type="transmembrane region" description="Helical" evidence="6">
    <location>
        <begin position="100"/>
        <end position="120"/>
    </location>
</feature>
<dbReference type="GO" id="GO:0005886">
    <property type="term" value="C:plasma membrane"/>
    <property type="evidence" value="ECO:0007669"/>
    <property type="project" value="UniProtKB-SubCell"/>
</dbReference>
<keyword evidence="9" id="KW-1185">Reference proteome</keyword>
<dbReference type="InterPro" id="IPR000620">
    <property type="entry name" value="EamA_dom"/>
</dbReference>
<evidence type="ECO:0000259" key="7">
    <source>
        <dbReference type="Pfam" id="PF00892"/>
    </source>
</evidence>
<sequence>MEPYPKSANKALPLVVVLTLVWGTNWPLFPIAVREVSVWTFRAVSLVGAGLVLLAIARARGESLRIPRAHWGTVLAATVTYLVVWNVASTYSAILIPSGQAAILGFTMPLWAALIAWLFLNQRPTGRVLAALLIGGLGVALLIANGLGAYAKAPLGFALGMLAGLGWAGGTLLLKRKPVPVPSLVLTGWQLLVAAVPLTIAAFAFAEGPWFMPSTTTIAVIAWITLVPMAVGNAAWFAVVGLLPANVAGLSSVMVPVVAMVSGAIVHGEPLGLMQWASMVCCAAGVGLALVQPARRG</sequence>
<comment type="subcellular location">
    <subcellularLocation>
        <location evidence="1">Cell membrane</location>
        <topology evidence="1">Multi-pass membrane protein</topology>
    </subcellularLocation>
</comment>
<dbReference type="InterPro" id="IPR037185">
    <property type="entry name" value="EmrE-like"/>
</dbReference>
<dbReference type="Proteomes" id="UP000318199">
    <property type="component" value="Unassembled WGS sequence"/>
</dbReference>
<dbReference type="RefSeq" id="WP_145894186.1">
    <property type="nucleotide sequence ID" value="NZ_VOBQ01000013.1"/>
</dbReference>
<keyword evidence="5 6" id="KW-0472">Membrane</keyword>
<evidence type="ECO:0000313" key="8">
    <source>
        <dbReference type="EMBL" id="TWO69990.1"/>
    </source>
</evidence>
<dbReference type="InterPro" id="IPR050638">
    <property type="entry name" value="AA-Vitamin_Transporters"/>
</dbReference>
<dbReference type="Pfam" id="PF00892">
    <property type="entry name" value="EamA"/>
    <property type="match status" value="2"/>
</dbReference>
<feature type="transmembrane region" description="Helical" evidence="6">
    <location>
        <begin position="39"/>
        <end position="57"/>
    </location>
</feature>
<accession>A0A562ZN27</accession>
<keyword evidence="2" id="KW-1003">Cell membrane</keyword>
<feature type="transmembrane region" description="Helical" evidence="6">
    <location>
        <begin position="273"/>
        <end position="291"/>
    </location>
</feature>
<keyword evidence="4 6" id="KW-1133">Transmembrane helix</keyword>
<evidence type="ECO:0000256" key="4">
    <source>
        <dbReference type="ARBA" id="ARBA00022989"/>
    </source>
</evidence>
<feature type="transmembrane region" description="Helical" evidence="6">
    <location>
        <begin position="153"/>
        <end position="174"/>
    </location>
</feature>
<evidence type="ECO:0000256" key="6">
    <source>
        <dbReference type="SAM" id="Phobius"/>
    </source>
</evidence>
<feature type="transmembrane region" description="Helical" evidence="6">
    <location>
        <begin position="69"/>
        <end position="88"/>
    </location>
</feature>
<evidence type="ECO:0000256" key="5">
    <source>
        <dbReference type="ARBA" id="ARBA00023136"/>
    </source>
</evidence>
<feature type="transmembrane region" description="Helical" evidence="6">
    <location>
        <begin position="218"/>
        <end position="240"/>
    </location>
</feature>
<feature type="domain" description="EamA" evidence="7">
    <location>
        <begin position="156"/>
        <end position="289"/>
    </location>
</feature>
<feature type="domain" description="EamA" evidence="7">
    <location>
        <begin position="11"/>
        <end position="143"/>
    </location>
</feature>
<feature type="transmembrane region" description="Helical" evidence="6">
    <location>
        <begin position="186"/>
        <end position="206"/>
    </location>
</feature>
<dbReference type="EMBL" id="VOBQ01000013">
    <property type="protein sequence ID" value="TWO69990.1"/>
    <property type="molecule type" value="Genomic_DNA"/>
</dbReference>
<evidence type="ECO:0000313" key="9">
    <source>
        <dbReference type="Proteomes" id="UP000318199"/>
    </source>
</evidence>